<name>A0A4Y8A9U0_9SPHI</name>
<dbReference type="OrthoDB" id="849973at2"/>
<dbReference type="Proteomes" id="UP000583101">
    <property type="component" value="Unassembled WGS sequence"/>
</dbReference>
<dbReference type="EMBL" id="SNQG01000005">
    <property type="protein sequence ID" value="TEW65204.1"/>
    <property type="molecule type" value="Genomic_DNA"/>
</dbReference>
<sequence length="230" mass="25647">MKKYLLLLFPVIALCLASCKKDAVDYAGYNVSVNPGNTSTTKTNDSYLPTSKGSSWTYENNLTGTVESTEAHISGVITPINGQNYYEVRSATKGKENTFQYYYVKDKKYKIMATTVQEKVTVEFFLLDDNLKVGDEWTANMSPNGLVNGVPARTVGKIIESGITKTVLNKTYKNVIHTRLTVQYDFGLGSGFEDYGTYDYYLAKEIGLIQTDAELFGFKSSTYLSAYTIK</sequence>
<evidence type="ECO:0000313" key="5">
    <source>
        <dbReference type="Proteomes" id="UP000583101"/>
    </source>
</evidence>
<evidence type="ECO:0000313" key="4">
    <source>
        <dbReference type="Proteomes" id="UP000297248"/>
    </source>
</evidence>
<dbReference type="Proteomes" id="UP000297248">
    <property type="component" value="Unassembled WGS sequence"/>
</dbReference>
<dbReference type="EMBL" id="JACIEG010000004">
    <property type="protein sequence ID" value="MBB3969829.1"/>
    <property type="molecule type" value="Genomic_DNA"/>
</dbReference>
<feature type="signal peptide" evidence="1">
    <location>
        <begin position="1"/>
        <end position="23"/>
    </location>
</feature>
<keyword evidence="5" id="KW-1185">Reference proteome</keyword>
<gene>
    <name evidence="3" type="ORF">E2R65_14930</name>
    <name evidence="2" type="ORF">GGR35_002442</name>
</gene>
<reference evidence="3 4" key="1">
    <citation type="journal article" date="2016" name="Int. J. Syst. Evol. Microbiol.">
        <title>Proposal of Mucilaginibacter phyllosphaerae sp. nov. isolated from the phyllosphere of Galium album.</title>
        <authorList>
            <person name="Aydogan E.L."/>
            <person name="Busse H.J."/>
            <person name="Moser G."/>
            <person name="Muller C."/>
            <person name="Kampfer P."/>
            <person name="Glaeser S.P."/>
        </authorList>
    </citation>
    <scope>NUCLEOTIDE SEQUENCE [LARGE SCALE GENOMIC DNA]</scope>
    <source>
        <strain evidence="3 4">PP-F2FG21</strain>
    </source>
</reference>
<dbReference type="RefSeq" id="WP_134337276.1">
    <property type="nucleotide sequence ID" value="NZ_BMCZ01000005.1"/>
</dbReference>
<organism evidence="3 4">
    <name type="scientific">Mucilaginibacter phyllosphaerae</name>
    <dbReference type="NCBI Taxonomy" id="1812349"/>
    <lineage>
        <taxon>Bacteria</taxon>
        <taxon>Pseudomonadati</taxon>
        <taxon>Bacteroidota</taxon>
        <taxon>Sphingobacteriia</taxon>
        <taxon>Sphingobacteriales</taxon>
        <taxon>Sphingobacteriaceae</taxon>
        <taxon>Mucilaginibacter</taxon>
    </lineage>
</organism>
<reference evidence="3" key="2">
    <citation type="submission" date="2019-03" db="EMBL/GenBank/DDBJ databases">
        <authorList>
            <person name="Yan Y.-Q."/>
            <person name="Du Z.-J."/>
        </authorList>
    </citation>
    <scope>NUCLEOTIDE SEQUENCE</scope>
    <source>
        <strain evidence="3">PP-F2FG21</strain>
    </source>
</reference>
<keyword evidence="1" id="KW-0732">Signal</keyword>
<feature type="chain" id="PRO_5044616361" evidence="1">
    <location>
        <begin position="24"/>
        <end position="230"/>
    </location>
</feature>
<protein>
    <submittedName>
        <fullName evidence="3">Uncharacterized protein</fullName>
    </submittedName>
</protein>
<dbReference type="AlphaFoldDB" id="A0A4Y8A9U0"/>
<evidence type="ECO:0000256" key="1">
    <source>
        <dbReference type="SAM" id="SignalP"/>
    </source>
</evidence>
<accession>A0A4Y8A9U0</accession>
<evidence type="ECO:0000313" key="3">
    <source>
        <dbReference type="EMBL" id="TEW65204.1"/>
    </source>
</evidence>
<proteinExistence type="predicted"/>
<comment type="caution">
    <text evidence="3">The sequence shown here is derived from an EMBL/GenBank/DDBJ whole genome shotgun (WGS) entry which is preliminary data.</text>
</comment>
<evidence type="ECO:0000313" key="2">
    <source>
        <dbReference type="EMBL" id="MBB3969829.1"/>
    </source>
</evidence>
<reference evidence="2 5" key="3">
    <citation type="submission" date="2020-08" db="EMBL/GenBank/DDBJ databases">
        <title>Genomic Encyclopedia of Type Strains, Phase IV (KMG-IV): sequencing the most valuable type-strain genomes for metagenomic binning, comparative biology and taxonomic classification.</title>
        <authorList>
            <person name="Goeker M."/>
        </authorList>
    </citation>
    <scope>NUCLEOTIDE SEQUENCE [LARGE SCALE GENOMIC DNA]</scope>
    <source>
        <strain evidence="2 5">DSM 100995</strain>
    </source>
</reference>